<dbReference type="RefSeq" id="WP_275616013.1">
    <property type="nucleotide sequence ID" value="NZ_JARFVB010000006.1"/>
</dbReference>
<proteinExistence type="inferred from homology"/>
<dbReference type="PANTHER" id="PTHR44196:SF1">
    <property type="entry name" value="DEHYDROGENASE_REDUCTASE SDR FAMILY MEMBER 7B"/>
    <property type="match status" value="1"/>
</dbReference>
<dbReference type="InterPro" id="IPR036291">
    <property type="entry name" value="NAD(P)-bd_dom_sf"/>
</dbReference>
<dbReference type="InterPro" id="IPR002347">
    <property type="entry name" value="SDR_fam"/>
</dbReference>
<evidence type="ECO:0000256" key="2">
    <source>
        <dbReference type="ARBA" id="ARBA00023002"/>
    </source>
</evidence>
<evidence type="ECO:0000256" key="1">
    <source>
        <dbReference type="ARBA" id="ARBA00006484"/>
    </source>
</evidence>
<name>A0ABT5Y070_9FLAO</name>
<evidence type="ECO:0000313" key="5">
    <source>
        <dbReference type="Proteomes" id="UP001221366"/>
    </source>
</evidence>
<protein>
    <submittedName>
        <fullName evidence="4">SDR family NAD(P)-dependent oxidoreductase</fullName>
    </submittedName>
</protein>
<evidence type="ECO:0000313" key="4">
    <source>
        <dbReference type="EMBL" id="MDF0716838.1"/>
    </source>
</evidence>
<dbReference type="Gene3D" id="3.40.50.720">
    <property type="entry name" value="NAD(P)-binding Rossmann-like Domain"/>
    <property type="match status" value="1"/>
</dbReference>
<reference evidence="4 5" key="1">
    <citation type="submission" date="2023-03" db="EMBL/GenBank/DDBJ databases">
        <title>Muricauda XX sp. nov. and Muricauda XXX sp. nov., two novel species isolated from Okinawa Trough.</title>
        <authorList>
            <person name="Cao W."/>
            <person name="Deng X."/>
        </authorList>
    </citation>
    <scope>NUCLEOTIDE SEQUENCE [LARGE SCALE GENOMIC DNA]</scope>
    <source>
        <strain evidence="4 5">334s03</strain>
    </source>
</reference>
<evidence type="ECO:0000256" key="3">
    <source>
        <dbReference type="RuleBase" id="RU000363"/>
    </source>
</evidence>
<dbReference type="Proteomes" id="UP001221366">
    <property type="component" value="Unassembled WGS sequence"/>
</dbReference>
<comment type="caution">
    <text evidence="4">The sequence shown here is derived from an EMBL/GenBank/DDBJ whole genome shotgun (WGS) entry which is preliminary data.</text>
</comment>
<sequence length="240" mass="26126">MKLIGKTILITGGTSGIGLELGSTLLPKNKVILMGRNKNRLKALKAEGFEIIACDLASVGAIEKCVVQLEKEYPQLDVLFNNAGIQLNYSFMDDIVGHDKVVSEINTNFTGQVLLTKLLIPLMSNSDQALIVNTTSALGMVPKQDALIYSATKAAMRSFNFGLKKILNTTNIDVIELIPPVTATAMTEDRDEDKMSTTDLINSVLPQIETGKPMATTGKIRFFNVLGKLFPNMAYKLVNS</sequence>
<organism evidence="4 5">
    <name type="scientific">Flagellimonas yonaguniensis</name>
    <dbReference type="NCBI Taxonomy" id="3031325"/>
    <lineage>
        <taxon>Bacteria</taxon>
        <taxon>Pseudomonadati</taxon>
        <taxon>Bacteroidota</taxon>
        <taxon>Flavobacteriia</taxon>
        <taxon>Flavobacteriales</taxon>
        <taxon>Flavobacteriaceae</taxon>
        <taxon>Flagellimonas</taxon>
    </lineage>
</organism>
<dbReference type="Pfam" id="PF00106">
    <property type="entry name" value="adh_short"/>
    <property type="match status" value="1"/>
</dbReference>
<accession>A0ABT5Y070</accession>
<keyword evidence="5" id="KW-1185">Reference proteome</keyword>
<dbReference type="EMBL" id="JARFVB010000006">
    <property type="protein sequence ID" value="MDF0716838.1"/>
    <property type="molecule type" value="Genomic_DNA"/>
</dbReference>
<comment type="similarity">
    <text evidence="1 3">Belongs to the short-chain dehydrogenases/reductases (SDR) family.</text>
</comment>
<keyword evidence="2" id="KW-0560">Oxidoreductase</keyword>
<dbReference type="PANTHER" id="PTHR44196">
    <property type="entry name" value="DEHYDROGENASE/REDUCTASE SDR FAMILY MEMBER 7B"/>
    <property type="match status" value="1"/>
</dbReference>
<dbReference type="SUPFAM" id="SSF51735">
    <property type="entry name" value="NAD(P)-binding Rossmann-fold domains"/>
    <property type="match status" value="1"/>
</dbReference>
<dbReference type="PRINTS" id="PR00081">
    <property type="entry name" value="GDHRDH"/>
</dbReference>
<gene>
    <name evidence="4" type="ORF">PY092_11810</name>
</gene>
<dbReference type="PRINTS" id="PR00080">
    <property type="entry name" value="SDRFAMILY"/>
</dbReference>